<feature type="transmembrane region" description="Helical" evidence="5">
    <location>
        <begin position="281"/>
        <end position="296"/>
    </location>
</feature>
<evidence type="ECO:0000256" key="2">
    <source>
        <dbReference type="ARBA" id="ARBA00022692"/>
    </source>
</evidence>
<name>A0A8J3U376_9ACTN</name>
<comment type="caution">
    <text evidence="7">The sequence shown here is derived from an EMBL/GenBank/DDBJ whole genome shotgun (WGS) entry which is preliminary data.</text>
</comment>
<evidence type="ECO:0000313" key="7">
    <source>
        <dbReference type="EMBL" id="GII37763.1"/>
    </source>
</evidence>
<feature type="transmembrane region" description="Helical" evidence="5">
    <location>
        <begin position="160"/>
        <end position="179"/>
    </location>
</feature>
<evidence type="ECO:0000256" key="1">
    <source>
        <dbReference type="ARBA" id="ARBA00004141"/>
    </source>
</evidence>
<reference evidence="7 8" key="1">
    <citation type="submission" date="2021-01" db="EMBL/GenBank/DDBJ databases">
        <title>Whole genome shotgun sequence of Planotetraspora phitsanulokensis NBRC 104273.</title>
        <authorList>
            <person name="Komaki H."/>
            <person name="Tamura T."/>
        </authorList>
    </citation>
    <scope>NUCLEOTIDE SEQUENCE [LARGE SCALE GENOMIC DNA]</scope>
    <source>
        <strain evidence="7 8">NBRC 104273</strain>
    </source>
</reference>
<feature type="transmembrane region" description="Helical" evidence="5">
    <location>
        <begin position="50"/>
        <end position="76"/>
    </location>
</feature>
<organism evidence="7 8">
    <name type="scientific">Planotetraspora phitsanulokensis</name>
    <dbReference type="NCBI Taxonomy" id="575192"/>
    <lineage>
        <taxon>Bacteria</taxon>
        <taxon>Bacillati</taxon>
        <taxon>Actinomycetota</taxon>
        <taxon>Actinomycetes</taxon>
        <taxon>Streptosporangiales</taxon>
        <taxon>Streptosporangiaceae</taxon>
        <taxon>Planotetraspora</taxon>
    </lineage>
</organism>
<comment type="subcellular location">
    <subcellularLocation>
        <location evidence="1">Membrane</location>
        <topology evidence="1">Multi-pass membrane protein</topology>
    </subcellularLocation>
</comment>
<evidence type="ECO:0000313" key="8">
    <source>
        <dbReference type="Proteomes" id="UP000622547"/>
    </source>
</evidence>
<dbReference type="Pfam" id="PF04932">
    <property type="entry name" value="Wzy_C"/>
    <property type="match status" value="1"/>
</dbReference>
<dbReference type="PANTHER" id="PTHR37422:SF23">
    <property type="entry name" value="TEICHURONIC ACID BIOSYNTHESIS PROTEIN TUAE"/>
    <property type="match status" value="1"/>
</dbReference>
<dbReference type="RefSeq" id="WP_204073425.1">
    <property type="nucleotide sequence ID" value="NZ_BAABHI010000027.1"/>
</dbReference>
<evidence type="ECO:0000256" key="3">
    <source>
        <dbReference type="ARBA" id="ARBA00022989"/>
    </source>
</evidence>
<feature type="transmembrane region" description="Helical" evidence="5">
    <location>
        <begin position="136"/>
        <end position="154"/>
    </location>
</feature>
<evidence type="ECO:0000256" key="5">
    <source>
        <dbReference type="SAM" id="Phobius"/>
    </source>
</evidence>
<keyword evidence="4 5" id="KW-0472">Membrane</keyword>
<keyword evidence="3 5" id="KW-1133">Transmembrane helix</keyword>
<feature type="transmembrane region" description="Helical" evidence="5">
    <location>
        <begin position="301"/>
        <end position="320"/>
    </location>
</feature>
<keyword evidence="8" id="KW-1185">Reference proteome</keyword>
<feature type="transmembrane region" description="Helical" evidence="5">
    <location>
        <begin position="20"/>
        <end position="38"/>
    </location>
</feature>
<dbReference type="AlphaFoldDB" id="A0A8J3U376"/>
<keyword evidence="2 5" id="KW-0812">Transmembrane</keyword>
<dbReference type="GO" id="GO:0016020">
    <property type="term" value="C:membrane"/>
    <property type="evidence" value="ECO:0007669"/>
    <property type="project" value="UniProtKB-SubCell"/>
</dbReference>
<dbReference type="InterPro" id="IPR007016">
    <property type="entry name" value="O-antigen_ligase-rel_domated"/>
</dbReference>
<dbReference type="Proteomes" id="UP000622547">
    <property type="component" value="Unassembled WGS sequence"/>
</dbReference>
<dbReference type="InterPro" id="IPR051533">
    <property type="entry name" value="WaaL-like"/>
</dbReference>
<feature type="transmembrane region" description="Helical" evidence="5">
    <location>
        <begin position="191"/>
        <end position="212"/>
    </location>
</feature>
<feature type="domain" description="O-antigen ligase-related" evidence="6">
    <location>
        <begin position="267"/>
        <end position="395"/>
    </location>
</feature>
<feature type="transmembrane region" description="Helical" evidence="5">
    <location>
        <begin position="426"/>
        <end position="444"/>
    </location>
</feature>
<feature type="transmembrane region" description="Helical" evidence="5">
    <location>
        <begin position="107"/>
        <end position="124"/>
    </location>
</feature>
<evidence type="ECO:0000256" key="4">
    <source>
        <dbReference type="ARBA" id="ARBA00023136"/>
    </source>
</evidence>
<protein>
    <recommendedName>
        <fullName evidence="6">O-antigen ligase-related domain-containing protein</fullName>
    </recommendedName>
</protein>
<accession>A0A8J3U376</accession>
<evidence type="ECO:0000259" key="6">
    <source>
        <dbReference type="Pfam" id="PF04932"/>
    </source>
</evidence>
<dbReference type="PANTHER" id="PTHR37422">
    <property type="entry name" value="TEICHURONIC ACID BIOSYNTHESIS PROTEIN TUAE"/>
    <property type="match status" value="1"/>
</dbReference>
<dbReference type="EMBL" id="BOOP01000009">
    <property type="protein sequence ID" value="GII37763.1"/>
    <property type="molecule type" value="Genomic_DNA"/>
</dbReference>
<feature type="transmembrane region" description="Helical" evidence="5">
    <location>
        <begin position="232"/>
        <end position="252"/>
    </location>
</feature>
<proteinExistence type="predicted"/>
<gene>
    <name evidence="7" type="ORF">Pph01_27660</name>
</gene>
<feature type="transmembrane region" description="Helical" evidence="5">
    <location>
        <begin position="259"/>
        <end position="275"/>
    </location>
</feature>
<feature type="transmembrane region" description="Helical" evidence="5">
    <location>
        <begin position="379"/>
        <end position="405"/>
    </location>
</feature>
<sequence>MIPHTASGSRVRISLERGLVLVSVPAIGLAIYSGISFASGASRTAVVLPIALAMAFALVVVAITRFTLFLIIVLAIRASLDATKLAAVGDTVDDGGARSASSLFDPSSMLGALFIGAGLVWLIVQGRRPAAARPHPALPLAVAAFFGASLLSLLGSRAPAVSAGEVLRIGAFIIMILVVERLVSDDRSRTVPILVAVFASAVIPILVTIYQVVTGNGLVDLDGLLRPVGTFWHPNSLGDFCYTLLTMGVALLWHVPGRARIALFVLVAGLGAALLATGSRGAWISALVGVVVVGLLQDRRVLYALGVVVVGVLVAVPSVLNRFSDLSQSYTAGGREANSLVWRIDHWGEALGLLPGNPVTGTGLGTTRLLLYKEMHNDYVRALVESGVVGLLAYVGLLTALFLSARRAVRATSPRHGAPAVNLDRGIAVGGVACVAALAVSSLTDNTMTAVAVMWYQAVFAGLALRIGAPGRETE</sequence>
<feature type="transmembrane region" description="Helical" evidence="5">
    <location>
        <begin position="450"/>
        <end position="469"/>
    </location>
</feature>